<proteinExistence type="predicted"/>
<organism evidence="2 3">
    <name type="scientific">Lactobacillus apis</name>
    <dbReference type="NCBI Taxonomy" id="303541"/>
    <lineage>
        <taxon>Bacteria</taxon>
        <taxon>Bacillati</taxon>
        <taxon>Bacillota</taxon>
        <taxon>Bacilli</taxon>
        <taxon>Lactobacillales</taxon>
        <taxon>Lactobacillaceae</taxon>
        <taxon>Lactobacillus</taxon>
    </lineage>
</organism>
<keyword evidence="2" id="KW-0614">Plasmid</keyword>
<evidence type="ECO:0000313" key="3">
    <source>
        <dbReference type="Proteomes" id="UP000033682"/>
    </source>
</evidence>
<dbReference type="EMBL" id="JXLG01000016">
    <property type="protein sequence ID" value="KJY59662.1"/>
    <property type="molecule type" value="Genomic_DNA"/>
</dbReference>
<dbReference type="RefSeq" id="WP_046308320.1">
    <property type="nucleotide sequence ID" value="NZ_KQ034005.1"/>
</dbReference>
<dbReference type="HOGENOM" id="CLU_1501640_0_0_9"/>
<evidence type="ECO:0000313" key="2">
    <source>
        <dbReference type="EMBL" id="KJY59662.1"/>
    </source>
</evidence>
<accession>A0A0F4LLE5</accession>
<feature type="compositionally biased region" description="Acidic residues" evidence="1">
    <location>
        <begin position="112"/>
        <end position="127"/>
    </location>
</feature>
<feature type="region of interest" description="Disordered" evidence="1">
    <location>
        <begin position="102"/>
        <end position="179"/>
    </location>
</feature>
<comment type="caution">
    <text evidence="2">The sequence shown here is derived from an EMBL/GenBank/DDBJ whole genome shotgun (WGS) entry which is preliminary data.</text>
</comment>
<dbReference type="PATRIC" id="fig|303541.3.peg.68"/>
<dbReference type="AlphaFoldDB" id="A0A0F4LLE5"/>
<keyword evidence="3" id="KW-1185">Reference proteome</keyword>
<dbReference type="Proteomes" id="UP000033682">
    <property type="component" value="Plasmid pHma11p1"/>
</dbReference>
<sequence length="179" mass="20271">MLITFFTGDGEFTTDMFKSVNDAKEFLADDITDMMIENLDDNQARIVIPNTRVAIFNDEPHGKKEQSEFAKIIKQVDGNPKEQEDDLINDEPGVRITYMSKEEAEAEGLPTEADDEFEFGQPSDEDIDRMIKEAPPMSDFLKKFLVPNDGLNADQSPENKSNKQNKSQNDNDDNKGVEE</sequence>
<evidence type="ECO:0000256" key="1">
    <source>
        <dbReference type="SAM" id="MobiDB-lite"/>
    </source>
</evidence>
<reference evidence="2 3" key="1">
    <citation type="submission" date="2015-01" db="EMBL/GenBank/DDBJ databases">
        <title>Comparative genomics of the lactic acid bacteria isolated from the honey bee gut.</title>
        <authorList>
            <person name="Ellegaard K.M."/>
            <person name="Tamarit D."/>
            <person name="Javelind E."/>
            <person name="Olofsson T."/>
            <person name="Andersson S.G."/>
            <person name="Vasquez A."/>
        </authorList>
    </citation>
    <scope>NUCLEOTIDE SEQUENCE [LARGE SCALE GENOMIC DNA]</scope>
    <source>
        <strain evidence="2 3">Hma11</strain>
        <plasmid evidence="2">pHma11p1</plasmid>
    </source>
</reference>
<geneLocation type="plasmid" evidence="2">
    <name>pHma11p1</name>
</geneLocation>
<protein>
    <submittedName>
        <fullName evidence="2">Uncharacterized protein</fullName>
    </submittedName>
</protein>
<gene>
    <name evidence="2" type="ORF">JF72_14950</name>
</gene>
<name>A0A0F4LLE5_9LACO</name>